<protein>
    <recommendedName>
        <fullName evidence="1">Heterokaryon incompatibility domain-containing protein</fullName>
    </recommendedName>
</protein>
<organism evidence="2 3">
    <name type="scientific">Lithohypha guttulata</name>
    <dbReference type="NCBI Taxonomy" id="1690604"/>
    <lineage>
        <taxon>Eukaryota</taxon>
        <taxon>Fungi</taxon>
        <taxon>Dikarya</taxon>
        <taxon>Ascomycota</taxon>
        <taxon>Pezizomycotina</taxon>
        <taxon>Eurotiomycetes</taxon>
        <taxon>Chaetothyriomycetidae</taxon>
        <taxon>Chaetothyriales</taxon>
        <taxon>Trichomeriaceae</taxon>
        <taxon>Lithohypha</taxon>
    </lineage>
</organism>
<dbReference type="InterPro" id="IPR052895">
    <property type="entry name" value="HetReg/Transcr_Mod"/>
</dbReference>
<feature type="domain" description="Heterokaryon incompatibility" evidence="1">
    <location>
        <begin position="53"/>
        <end position="225"/>
    </location>
</feature>
<name>A0AAN7Y753_9EURO</name>
<dbReference type="PANTHER" id="PTHR24148:SF64">
    <property type="entry name" value="HETEROKARYON INCOMPATIBILITY DOMAIN-CONTAINING PROTEIN"/>
    <property type="match status" value="1"/>
</dbReference>
<sequence>MTTADSTSVYERSLTICDKPTIRILELLPCQYRDYEVRCNLVEHTFDDTCPEYEALSYAWGDASSMTSITCNESELRITRSLHSALCSLRHSGYEAISRRLWIDQICINQKDVPEKNQQVAMMYDIYRRASGTIAWLGEHESASLAYEAMHKVKEFMKDEMVRRIEAEEVEESGDAVQTTLADEFRSLAKDPVSGLGTSLTKQEIRAIQSLLRSSWLTRMWILQEAAVSPSLTLQSDTYTFSLDLLVLGIFSTAVYTLGDRRVTPTYGTARMLFILASVRAYFQRKDAAKMDILYLLTLCRNLQASDVRDRLYSLYGISSTNLTDKSVAADYALVPRKALADAVIHLMQQDGSLRALELVEGKDNSNEESLPSWVPKRWTQSDPELYDPSSLFRNDAHTEMAFLEAFGNEIIPEVETQLEMNLGDYEKEIRSITQDVEDRQAQTQNSDMGQIHIKDDGILCAEAQYLDQIETMSPVILTPAALETGYGSTEQPLKLDEEWETLGSDYIDEDSWLSVLRIIVDAFRLLGSQITRMMVEWEAYVHGMVEMDRMVMNEDGKQFYPSGETILDAYRKTVCAGNTVLSEDESITVFQRWRSTLQIGTAIARLKQALGLRSTAGIITLIATSLISHAKYDIDMKLQSRLAMKPLFGRRLAWTTKGYLALVPAKSKVGDSMFALRGSKLPFVLRRSGEDIMQWLVQGPTYVHGIFKVEWLDDHSYQIIEIA</sequence>
<dbReference type="InterPro" id="IPR010730">
    <property type="entry name" value="HET"/>
</dbReference>
<accession>A0AAN7Y753</accession>
<evidence type="ECO:0000313" key="3">
    <source>
        <dbReference type="Proteomes" id="UP001309876"/>
    </source>
</evidence>
<evidence type="ECO:0000313" key="2">
    <source>
        <dbReference type="EMBL" id="KAK5086515.1"/>
    </source>
</evidence>
<proteinExistence type="predicted"/>
<dbReference type="Pfam" id="PF26639">
    <property type="entry name" value="Het-6_barrel"/>
    <property type="match status" value="1"/>
</dbReference>
<dbReference type="Proteomes" id="UP001309876">
    <property type="component" value="Unassembled WGS sequence"/>
</dbReference>
<reference evidence="2 3" key="1">
    <citation type="submission" date="2023-08" db="EMBL/GenBank/DDBJ databases">
        <title>Black Yeasts Isolated from many extreme environments.</title>
        <authorList>
            <person name="Coleine C."/>
            <person name="Stajich J.E."/>
            <person name="Selbmann L."/>
        </authorList>
    </citation>
    <scope>NUCLEOTIDE SEQUENCE [LARGE SCALE GENOMIC DNA]</scope>
    <source>
        <strain evidence="2 3">CCFEE 5910</strain>
    </source>
</reference>
<evidence type="ECO:0000259" key="1">
    <source>
        <dbReference type="Pfam" id="PF06985"/>
    </source>
</evidence>
<comment type="caution">
    <text evidence="2">The sequence shown here is derived from an EMBL/GenBank/DDBJ whole genome shotgun (WGS) entry which is preliminary data.</text>
</comment>
<keyword evidence="3" id="KW-1185">Reference proteome</keyword>
<gene>
    <name evidence="2" type="ORF">LTR05_003683</name>
</gene>
<dbReference type="AlphaFoldDB" id="A0AAN7Y753"/>
<dbReference type="EMBL" id="JAVRRJ010000003">
    <property type="protein sequence ID" value="KAK5086515.1"/>
    <property type="molecule type" value="Genomic_DNA"/>
</dbReference>
<dbReference type="Pfam" id="PF06985">
    <property type="entry name" value="HET"/>
    <property type="match status" value="1"/>
</dbReference>
<dbReference type="PANTHER" id="PTHR24148">
    <property type="entry name" value="ANKYRIN REPEAT DOMAIN-CONTAINING PROTEIN 39 HOMOLOG-RELATED"/>
    <property type="match status" value="1"/>
</dbReference>